<gene>
    <name evidence="2" type="ORF">TM35_000301340</name>
</gene>
<feature type="transmembrane region" description="Helical" evidence="1">
    <location>
        <begin position="216"/>
        <end position="236"/>
    </location>
</feature>
<evidence type="ECO:0000313" key="2">
    <source>
        <dbReference type="EMBL" id="ORC86094.1"/>
    </source>
</evidence>
<dbReference type="AlphaFoldDB" id="A0A1X0NN12"/>
<dbReference type="VEuPathDB" id="TriTrypDB:TM35_000301340"/>
<organism evidence="2 3">
    <name type="scientific">Trypanosoma theileri</name>
    <dbReference type="NCBI Taxonomy" id="67003"/>
    <lineage>
        <taxon>Eukaryota</taxon>
        <taxon>Discoba</taxon>
        <taxon>Euglenozoa</taxon>
        <taxon>Kinetoplastea</taxon>
        <taxon>Metakinetoplastina</taxon>
        <taxon>Trypanosomatida</taxon>
        <taxon>Trypanosomatidae</taxon>
        <taxon>Trypanosoma</taxon>
    </lineage>
</organism>
<dbReference type="GeneID" id="39988237"/>
<comment type="caution">
    <text evidence="2">The sequence shown here is derived from an EMBL/GenBank/DDBJ whole genome shotgun (WGS) entry which is preliminary data.</text>
</comment>
<evidence type="ECO:0000256" key="1">
    <source>
        <dbReference type="SAM" id="Phobius"/>
    </source>
</evidence>
<keyword evidence="1" id="KW-0472">Membrane</keyword>
<evidence type="ECO:0008006" key="4">
    <source>
        <dbReference type="Google" id="ProtNLM"/>
    </source>
</evidence>
<feature type="transmembrane region" description="Helical" evidence="1">
    <location>
        <begin position="178"/>
        <end position="196"/>
    </location>
</feature>
<reference evidence="2 3" key="1">
    <citation type="submission" date="2017-03" db="EMBL/GenBank/DDBJ databases">
        <title>An alternative strategy for trypanosome survival in the mammalian bloodstream revealed through genome and transcriptome analysis of the ubiquitous bovine parasite Trypanosoma (Megatrypanum) theileri.</title>
        <authorList>
            <person name="Kelly S."/>
            <person name="Ivens A."/>
            <person name="Mott A."/>
            <person name="O'Neill E."/>
            <person name="Emms D."/>
            <person name="Macleod O."/>
            <person name="Voorheis P."/>
            <person name="Matthews J."/>
            <person name="Matthews K."/>
            <person name="Carrington M."/>
        </authorList>
    </citation>
    <scope>NUCLEOTIDE SEQUENCE [LARGE SCALE GENOMIC DNA]</scope>
    <source>
        <strain evidence="2">Edinburgh</strain>
    </source>
</reference>
<keyword evidence="3" id="KW-1185">Reference proteome</keyword>
<sequence>MRYRQRNVQESEKTKIKKLFNSNDALSTHEQEEVLKYLANSLHSSVMCVRVLAVLQLLLGILYVCLLAAGYPLVYAVFDEALTQPFTTTTSTSSFKLLTKEGAVAITLAAFFLFSGGLGVLRACRRTLCLDVEALLQGSIVTTSTSSSSSSSLHMKHNKKNDRVWEWWVVGDTPRRQYTLAFLSLWPCVYWLYVMHAYHRHLAQKEGVMFSLTDNWMEFVLVLWQPFMHIIIGRMLSSTITGREDLIRLAKMKYQYDKL</sequence>
<dbReference type="Proteomes" id="UP000192257">
    <property type="component" value="Unassembled WGS sequence"/>
</dbReference>
<accession>A0A1X0NN12</accession>
<evidence type="ECO:0000313" key="3">
    <source>
        <dbReference type="Proteomes" id="UP000192257"/>
    </source>
</evidence>
<name>A0A1X0NN12_9TRYP</name>
<proteinExistence type="predicted"/>
<keyword evidence="1" id="KW-0812">Transmembrane</keyword>
<feature type="transmembrane region" description="Helical" evidence="1">
    <location>
        <begin position="51"/>
        <end position="78"/>
    </location>
</feature>
<dbReference type="OrthoDB" id="273180at2759"/>
<feature type="transmembrane region" description="Helical" evidence="1">
    <location>
        <begin position="102"/>
        <end position="121"/>
    </location>
</feature>
<dbReference type="RefSeq" id="XP_028880160.1">
    <property type="nucleotide sequence ID" value="XM_029028457.1"/>
</dbReference>
<keyword evidence="1" id="KW-1133">Transmembrane helix</keyword>
<dbReference type="EMBL" id="NBCO01000030">
    <property type="protein sequence ID" value="ORC86094.1"/>
    <property type="molecule type" value="Genomic_DNA"/>
</dbReference>
<protein>
    <recommendedName>
        <fullName evidence="4">Transmembrane protein</fullName>
    </recommendedName>
</protein>